<feature type="transmembrane region" description="Helical" evidence="2">
    <location>
        <begin position="232"/>
        <end position="260"/>
    </location>
</feature>
<evidence type="ECO:0000313" key="3">
    <source>
        <dbReference type="EMBL" id="OAM90807.1"/>
    </source>
</evidence>
<keyword evidence="2" id="KW-0812">Transmembrane</keyword>
<dbReference type="PANTHER" id="PTHR48125">
    <property type="entry name" value="LP07818P1"/>
    <property type="match status" value="1"/>
</dbReference>
<evidence type="ECO:0000313" key="4">
    <source>
        <dbReference type="Proteomes" id="UP000078486"/>
    </source>
</evidence>
<keyword evidence="2" id="KW-0472">Membrane</keyword>
<evidence type="ECO:0000256" key="2">
    <source>
        <dbReference type="SAM" id="Phobius"/>
    </source>
</evidence>
<keyword evidence="2" id="KW-1133">Transmembrane helix</keyword>
<feature type="compositionally biased region" description="Pro residues" evidence="1">
    <location>
        <begin position="462"/>
        <end position="480"/>
    </location>
</feature>
<evidence type="ECO:0000256" key="1">
    <source>
        <dbReference type="SAM" id="MobiDB-lite"/>
    </source>
</evidence>
<feature type="region of interest" description="Disordered" evidence="1">
    <location>
        <begin position="383"/>
        <end position="480"/>
    </location>
</feature>
<dbReference type="RefSeq" id="WP_068769360.1">
    <property type="nucleotide sequence ID" value="NZ_CP109796.1"/>
</dbReference>
<dbReference type="Proteomes" id="UP000078486">
    <property type="component" value="Unassembled WGS sequence"/>
</dbReference>
<protein>
    <recommendedName>
        <fullName evidence="5">Fimbrial assembly protein</fullName>
    </recommendedName>
</protein>
<organism evidence="3 4">
    <name type="scientific">Termitidicoccus mucosus</name>
    <dbReference type="NCBI Taxonomy" id="1184151"/>
    <lineage>
        <taxon>Bacteria</taxon>
        <taxon>Pseudomonadati</taxon>
        <taxon>Verrucomicrobiota</taxon>
        <taxon>Opitutia</taxon>
        <taxon>Opitutales</taxon>
        <taxon>Opitutaceae</taxon>
        <taxon>Termitidicoccus</taxon>
    </lineage>
</organism>
<accession>A0A178INB0</accession>
<dbReference type="OrthoDB" id="193427at2"/>
<keyword evidence="4" id="KW-1185">Reference proteome</keyword>
<dbReference type="AlphaFoldDB" id="A0A178INB0"/>
<name>A0A178INB0_9BACT</name>
<proteinExistence type="predicted"/>
<comment type="caution">
    <text evidence="3">The sequence shown here is derived from an EMBL/GenBank/DDBJ whole genome shotgun (WGS) entry which is preliminary data.</text>
</comment>
<dbReference type="STRING" id="1184151.AW736_06380"/>
<reference evidence="3 4" key="1">
    <citation type="submission" date="2016-01" db="EMBL/GenBank/DDBJ databases">
        <title>High potential of lignocellulose degradation of a new Verrucomicrobia species.</title>
        <authorList>
            <person name="Wang Y."/>
            <person name="Shi Y."/>
            <person name="Qiu Z."/>
            <person name="Liu S."/>
            <person name="Yang H."/>
        </authorList>
    </citation>
    <scope>NUCLEOTIDE SEQUENCE [LARGE SCALE GENOMIC DNA]</scope>
    <source>
        <strain evidence="3 4">TSB47</strain>
    </source>
</reference>
<gene>
    <name evidence="3" type="ORF">AW736_06380</name>
</gene>
<evidence type="ECO:0008006" key="5">
    <source>
        <dbReference type="Google" id="ProtNLM"/>
    </source>
</evidence>
<sequence>MRLPSLKFSLKPPPPRAVLLPDDQFFVRAVPVTPGASPADAAAEIALALEAMAPFPLAQMYHGHHHRPGARHALVFAAYRKRFPGDKTESWAGAEVVLPAFAALLGAQVKSATTVILTTATTMTAIHWRDAADAPSAVLTRTLPPGDAGPRARDTLREELLREAGESLCIEEVEIAATDDNGSVNLDDSDAGYVFRAGQLASAFTRDELDALDVRDKDEIALRRRDRRRDLLLWRVFVGGLAALAFALFLEAAIAGTGMWEKVRQKIVIEQAPYVAQIDQANALATRVEDISTKRLLPFEMIDLVKAKRPRSVLYTRVTTRDLYTLEVQARTNVPNDLLAYRATLNATPELASVAIEDQTSRNGITTFRLVLAFKPEAVHSAESAAAETADGRKADEPEPGSPEALAAARASRLTPPPGTAPTVSEAFRPPATPAPALPVAPGVVPGAPPAPDAQPPVEQTAPPPIDQPTPPETEPPTQP</sequence>
<dbReference type="EMBL" id="LRRQ01000048">
    <property type="protein sequence ID" value="OAM90807.1"/>
    <property type="molecule type" value="Genomic_DNA"/>
</dbReference>
<dbReference type="PANTHER" id="PTHR48125:SF12">
    <property type="entry name" value="AT HOOK TRANSCRIPTION FACTOR FAMILY-RELATED"/>
    <property type="match status" value="1"/>
</dbReference>